<evidence type="ECO:0000313" key="1">
    <source>
        <dbReference type="Proteomes" id="UP000887540"/>
    </source>
</evidence>
<dbReference type="AlphaFoldDB" id="A0A914BXZ2"/>
<sequence>MSYGWKRPIWKKEANGKMFWIRGYMGREKCEKNRNSDRRSKWKGSIKGEVIREQHPIGPLADRELGQGGEAFGTFTYPGRNGRSPHERLLFPDVDLRKVYPVMASYNYHYRS</sequence>
<proteinExistence type="predicted"/>
<dbReference type="WBParaSite" id="ACRNAN_Path_1236.g4832.t1">
    <property type="protein sequence ID" value="ACRNAN_Path_1236.g4832.t1"/>
    <property type="gene ID" value="ACRNAN_Path_1236.g4832"/>
</dbReference>
<reference evidence="2" key="1">
    <citation type="submission" date="2022-11" db="UniProtKB">
        <authorList>
            <consortium name="WormBaseParasite"/>
        </authorList>
    </citation>
    <scope>IDENTIFICATION</scope>
</reference>
<accession>A0A914BXZ2</accession>
<dbReference type="Proteomes" id="UP000887540">
    <property type="component" value="Unplaced"/>
</dbReference>
<keyword evidence="1" id="KW-1185">Reference proteome</keyword>
<organism evidence="1 2">
    <name type="scientific">Acrobeloides nanus</name>
    <dbReference type="NCBI Taxonomy" id="290746"/>
    <lineage>
        <taxon>Eukaryota</taxon>
        <taxon>Metazoa</taxon>
        <taxon>Ecdysozoa</taxon>
        <taxon>Nematoda</taxon>
        <taxon>Chromadorea</taxon>
        <taxon>Rhabditida</taxon>
        <taxon>Tylenchina</taxon>
        <taxon>Cephalobomorpha</taxon>
        <taxon>Cephaloboidea</taxon>
        <taxon>Cephalobidae</taxon>
        <taxon>Acrobeloides</taxon>
    </lineage>
</organism>
<protein>
    <submittedName>
        <fullName evidence="2">Uncharacterized protein</fullName>
    </submittedName>
</protein>
<name>A0A914BXZ2_9BILA</name>
<evidence type="ECO:0000313" key="2">
    <source>
        <dbReference type="WBParaSite" id="ACRNAN_Path_1236.g4832.t1"/>
    </source>
</evidence>